<comment type="function">
    <text evidence="1 5">PPIases accelerate the folding of proteins. It catalyzes the cis-trans isomerization of proline imidic peptide bonds in oligopeptides.</text>
</comment>
<comment type="similarity">
    <text evidence="2 5">Belongs to the cyclophilin-type PPIase family.</text>
</comment>
<dbReference type="PROSITE" id="PS00170">
    <property type="entry name" value="CSA_PPIASE_1"/>
    <property type="match status" value="1"/>
</dbReference>
<dbReference type="CDD" id="cd00317">
    <property type="entry name" value="cyclophilin"/>
    <property type="match status" value="1"/>
</dbReference>
<evidence type="ECO:0000256" key="1">
    <source>
        <dbReference type="ARBA" id="ARBA00002388"/>
    </source>
</evidence>
<proteinExistence type="inferred from homology"/>
<name>A0A1G2MBX7_9BACT</name>
<dbReference type="Gene3D" id="2.40.100.10">
    <property type="entry name" value="Cyclophilin-like"/>
    <property type="match status" value="1"/>
</dbReference>
<dbReference type="PIRSF" id="PIRSF001467">
    <property type="entry name" value="Peptidylpro_ismrse"/>
    <property type="match status" value="1"/>
</dbReference>
<dbReference type="PANTHER" id="PTHR45625:SF4">
    <property type="entry name" value="PEPTIDYLPROLYL ISOMERASE DOMAIN AND WD REPEAT-CONTAINING PROTEIN 1"/>
    <property type="match status" value="1"/>
</dbReference>
<dbReference type="GO" id="GO:0006457">
    <property type="term" value="P:protein folding"/>
    <property type="evidence" value="ECO:0007669"/>
    <property type="project" value="InterPro"/>
</dbReference>
<evidence type="ECO:0000313" key="7">
    <source>
        <dbReference type="EMBL" id="OHA21323.1"/>
    </source>
</evidence>
<dbReference type="InterPro" id="IPR024936">
    <property type="entry name" value="Cyclophilin-type_PPIase"/>
</dbReference>
<evidence type="ECO:0000256" key="2">
    <source>
        <dbReference type="ARBA" id="ARBA00007365"/>
    </source>
</evidence>
<comment type="catalytic activity">
    <reaction evidence="5">
        <text>[protein]-peptidylproline (omega=180) = [protein]-peptidylproline (omega=0)</text>
        <dbReference type="Rhea" id="RHEA:16237"/>
        <dbReference type="Rhea" id="RHEA-COMP:10747"/>
        <dbReference type="Rhea" id="RHEA-COMP:10748"/>
        <dbReference type="ChEBI" id="CHEBI:83833"/>
        <dbReference type="ChEBI" id="CHEBI:83834"/>
        <dbReference type="EC" id="5.2.1.8"/>
    </reaction>
</comment>
<dbReference type="SUPFAM" id="SSF50891">
    <property type="entry name" value="Cyclophilin-like"/>
    <property type="match status" value="1"/>
</dbReference>
<feature type="domain" description="PPIase cyclophilin-type" evidence="6">
    <location>
        <begin position="1"/>
        <end position="153"/>
    </location>
</feature>
<evidence type="ECO:0000256" key="3">
    <source>
        <dbReference type="ARBA" id="ARBA00023110"/>
    </source>
</evidence>
<dbReference type="InterPro" id="IPR029000">
    <property type="entry name" value="Cyclophilin-like_dom_sf"/>
</dbReference>
<evidence type="ECO:0000313" key="8">
    <source>
        <dbReference type="Proteomes" id="UP000178121"/>
    </source>
</evidence>
<dbReference type="PRINTS" id="PR00153">
    <property type="entry name" value="CSAPPISMRASE"/>
</dbReference>
<gene>
    <name evidence="7" type="ORF">A2849_03190</name>
</gene>
<protein>
    <recommendedName>
        <fullName evidence="5">Peptidyl-prolyl cis-trans isomerase</fullName>
        <shortName evidence="5">PPIase</shortName>
        <ecNumber evidence="5">5.2.1.8</ecNumber>
    </recommendedName>
</protein>
<dbReference type="Pfam" id="PF00160">
    <property type="entry name" value="Pro_isomerase"/>
    <property type="match status" value="1"/>
</dbReference>
<evidence type="ECO:0000256" key="4">
    <source>
        <dbReference type="ARBA" id="ARBA00023235"/>
    </source>
</evidence>
<comment type="caution">
    <text evidence="7">The sequence shown here is derived from an EMBL/GenBank/DDBJ whole genome shotgun (WGS) entry which is preliminary data.</text>
</comment>
<dbReference type="EMBL" id="MHRI01000010">
    <property type="protein sequence ID" value="OHA21323.1"/>
    <property type="molecule type" value="Genomic_DNA"/>
</dbReference>
<dbReference type="PANTHER" id="PTHR45625">
    <property type="entry name" value="PEPTIDYL-PROLYL CIS-TRANS ISOMERASE-RELATED"/>
    <property type="match status" value="1"/>
</dbReference>
<dbReference type="InterPro" id="IPR002130">
    <property type="entry name" value="Cyclophilin-type_PPIase_dom"/>
</dbReference>
<dbReference type="InterPro" id="IPR020892">
    <property type="entry name" value="Cyclophilin-type_PPIase_CS"/>
</dbReference>
<keyword evidence="4 5" id="KW-0413">Isomerase</keyword>
<keyword evidence="3 5" id="KW-0697">Rotamase</keyword>
<dbReference type="Proteomes" id="UP000178121">
    <property type="component" value="Unassembled WGS sequence"/>
</dbReference>
<sequence>MKTSMGDIEVSFYGADASNTVENFTKLAQSGFYTNTKFHRVIKNFMIQGGDPFSKDDTEIARWGTGGPGYTFEDEINTHKIVRGVLAMANAGPGTNGSQFFIVTAGATPWLDGRHTVFGKVVRGMDVVERIGNTSTDERDVPRVPVIIEQILLK</sequence>
<organism evidence="7 8">
    <name type="scientific">Candidatus Taylorbacteria bacterium RIFCSPHIGHO2_01_FULL_51_15</name>
    <dbReference type="NCBI Taxonomy" id="1802304"/>
    <lineage>
        <taxon>Bacteria</taxon>
        <taxon>Candidatus Tayloriibacteriota</taxon>
    </lineage>
</organism>
<reference evidence="7 8" key="1">
    <citation type="journal article" date="2016" name="Nat. Commun.">
        <title>Thousands of microbial genomes shed light on interconnected biogeochemical processes in an aquifer system.</title>
        <authorList>
            <person name="Anantharaman K."/>
            <person name="Brown C.T."/>
            <person name="Hug L.A."/>
            <person name="Sharon I."/>
            <person name="Castelle C.J."/>
            <person name="Probst A.J."/>
            <person name="Thomas B.C."/>
            <person name="Singh A."/>
            <person name="Wilkins M.J."/>
            <person name="Karaoz U."/>
            <person name="Brodie E.L."/>
            <person name="Williams K.H."/>
            <person name="Hubbard S.S."/>
            <person name="Banfield J.F."/>
        </authorList>
    </citation>
    <scope>NUCLEOTIDE SEQUENCE [LARGE SCALE GENOMIC DNA]</scope>
</reference>
<dbReference type="InterPro" id="IPR044666">
    <property type="entry name" value="Cyclophilin_A-like"/>
</dbReference>
<dbReference type="GO" id="GO:0003755">
    <property type="term" value="F:peptidyl-prolyl cis-trans isomerase activity"/>
    <property type="evidence" value="ECO:0007669"/>
    <property type="project" value="UniProtKB-UniRule"/>
</dbReference>
<accession>A0A1G2MBX7</accession>
<evidence type="ECO:0000259" key="6">
    <source>
        <dbReference type="PROSITE" id="PS50072"/>
    </source>
</evidence>
<dbReference type="AlphaFoldDB" id="A0A1G2MBX7"/>
<dbReference type="EC" id="5.2.1.8" evidence="5"/>
<evidence type="ECO:0000256" key="5">
    <source>
        <dbReference type="RuleBase" id="RU363019"/>
    </source>
</evidence>
<dbReference type="PROSITE" id="PS50072">
    <property type="entry name" value="CSA_PPIASE_2"/>
    <property type="match status" value="1"/>
</dbReference>